<keyword evidence="3" id="KW-0472">Membrane</keyword>
<proteinExistence type="predicted"/>
<gene>
    <name evidence="3" type="ordered locus">MTR_8g076300</name>
</gene>
<organism evidence="3 5">
    <name type="scientific">Medicago truncatula</name>
    <name type="common">Barrel medic</name>
    <name type="synonym">Medicago tribuloides</name>
    <dbReference type="NCBI Taxonomy" id="3880"/>
    <lineage>
        <taxon>Eukaryota</taxon>
        <taxon>Viridiplantae</taxon>
        <taxon>Streptophyta</taxon>
        <taxon>Embryophyta</taxon>
        <taxon>Tracheophyta</taxon>
        <taxon>Spermatophyta</taxon>
        <taxon>Magnoliopsida</taxon>
        <taxon>eudicotyledons</taxon>
        <taxon>Gunneridae</taxon>
        <taxon>Pentapetalae</taxon>
        <taxon>rosids</taxon>
        <taxon>fabids</taxon>
        <taxon>Fabales</taxon>
        <taxon>Fabaceae</taxon>
        <taxon>Papilionoideae</taxon>
        <taxon>50 kb inversion clade</taxon>
        <taxon>NPAAA clade</taxon>
        <taxon>Hologalegina</taxon>
        <taxon>IRL clade</taxon>
        <taxon>Trifolieae</taxon>
        <taxon>Medicago</taxon>
    </lineage>
</organism>
<accession>G7LD06</accession>
<feature type="region of interest" description="Disordered" evidence="1">
    <location>
        <begin position="41"/>
        <end position="63"/>
    </location>
</feature>
<dbReference type="Proteomes" id="UP000002051">
    <property type="component" value="Chromosome 8"/>
</dbReference>
<evidence type="ECO:0000256" key="2">
    <source>
        <dbReference type="SAM" id="SignalP"/>
    </source>
</evidence>
<sequence length="78" mass="8410">MGIMRVVFAMVLVVVVIVVSPCLVNGRNYFHEKTMDVDGINSTDTDEVLRGDNSSVEDSSGSKIGYSSENVLVGKEAQ</sequence>
<dbReference type="PaxDb" id="3880-AET03837"/>
<evidence type="ECO:0000313" key="3">
    <source>
        <dbReference type="EMBL" id="AET03837.1"/>
    </source>
</evidence>
<reference evidence="4" key="3">
    <citation type="submission" date="2015-04" db="UniProtKB">
        <authorList>
            <consortium name="EnsemblPlants"/>
        </authorList>
    </citation>
    <scope>IDENTIFICATION</scope>
    <source>
        <strain evidence="4">cv. Jemalong A17</strain>
    </source>
</reference>
<reference evidence="3 5" key="2">
    <citation type="journal article" date="2014" name="BMC Genomics">
        <title>An improved genome release (version Mt4.0) for the model legume Medicago truncatula.</title>
        <authorList>
            <person name="Tang H."/>
            <person name="Krishnakumar V."/>
            <person name="Bidwell S."/>
            <person name="Rosen B."/>
            <person name="Chan A."/>
            <person name="Zhou S."/>
            <person name="Gentzbittel L."/>
            <person name="Childs K.L."/>
            <person name="Yandell M."/>
            <person name="Gundlach H."/>
            <person name="Mayer K.F."/>
            <person name="Schwartz D.C."/>
            <person name="Town C.D."/>
        </authorList>
    </citation>
    <scope>GENOME REANNOTATION</scope>
    <source>
        <strain evidence="4 5">cv. Jemalong A17</strain>
    </source>
</reference>
<evidence type="ECO:0000256" key="1">
    <source>
        <dbReference type="SAM" id="MobiDB-lite"/>
    </source>
</evidence>
<feature type="chain" id="PRO_5014574218" evidence="2">
    <location>
        <begin position="27"/>
        <end position="78"/>
    </location>
</feature>
<feature type="signal peptide" evidence="2">
    <location>
        <begin position="1"/>
        <end position="26"/>
    </location>
</feature>
<reference evidence="3 5" key="1">
    <citation type="journal article" date="2011" name="Nature">
        <title>The Medicago genome provides insight into the evolution of rhizobial symbioses.</title>
        <authorList>
            <person name="Young N.D."/>
            <person name="Debelle F."/>
            <person name="Oldroyd G.E."/>
            <person name="Geurts R."/>
            <person name="Cannon S.B."/>
            <person name="Udvardi M.K."/>
            <person name="Benedito V.A."/>
            <person name="Mayer K.F."/>
            <person name="Gouzy J."/>
            <person name="Schoof H."/>
            <person name="Van de Peer Y."/>
            <person name="Proost S."/>
            <person name="Cook D.R."/>
            <person name="Meyers B.C."/>
            <person name="Spannagl M."/>
            <person name="Cheung F."/>
            <person name="De Mita S."/>
            <person name="Krishnakumar V."/>
            <person name="Gundlach H."/>
            <person name="Zhou S."/>
            <person name="Mudge J."/>
            <person name="Bharti A.K."/>
            <person name="Murray J.D."/>
            <person name="Naoumkina M.A."/>
            <person name="Rosen B."/>
            <person name="Silverstein K.A."/>
            <person name="Tang H."/>
            <person name="Rombauts S."/>
            <person name="Zhao P.X."/>
            <person name="Zhou P."/>
            <person name="Barbe V."/>
            <person name="Bardou P."/>
            <person name="Bechner M."/>
            <person name="Bellec A."/>
            <person name="Berger A."/>
            <person name="Berges H."/>
            <person name="Bidwell S."/>
            <person name="Bisseling T."/>
            <person name="Choisne N."/>
            <person name="Couloux A."/>
            <person name="Denny R."/>
            <person name="Deshpande S."/>
            <person name="Dai X."/>
            <person name="Doyle J.J."/>
            <person name="Dudez A.M."/>
            <person name="Farmer A.D."/>
            <person name="Fouteau S."/>
            <person name="Franken C."/>
            <person name="Gibelin C."/>
            <person name="Gish J."/>
            <person name="Goldstein S."/>
            <person name="Gonzalez A.J."/>
            <person name="Green P.J."/>
            <person name="Hallab A."/>
            <person name="Hartog M."/>
            <person name="Hua A."/>
            <person name="Humphray S.J."/>
            <person name="Jeong D.H."/>
            <person name="Jing Y."/>
            <person name="Jocker A."/>
            <person name="Kenton S.M."/>
            <person name="Kim D.J."/>
            <person name="Klee K."/>
            <person name="Lai H."/>
            <person name="Lang C."/>
            <person name="Lin S."/>
            <person name="Macmil S.L."/>
            <person name="Magdelenat G."/>
            <person name="Matthews L."/>
            <person name="McCorrison J."/>
            <person name="Monaghan E.L."/>
            <person name="Mun J.H."/>
            <person name="Najar F.Z."/>
            <person name="Nicholson C."/>
            <person name="Noirot C."/>
            <person name="O'Bleness M."/>
            <person name="Paule C.R."/>
            <person name="Poulain J."/>
            <person name="Prion F."/>
            <person name="Qin B."/>
            <person name="Qu C."/>
            <person name="Retzel E.F."/>
            <person name="Riddle C."/>
            <person name="Sallet E."/>
            <person name="Samain S."/>
            <person name="Samson N."/>
            <person name="Sanders I."/>
            <person name="Saurat O."/>
            <person name="Scarpelli C."/>
            <person name="Schiex T."/>
            <person name="Segurens B."/>
            <person name="Severin A.J."/>
            <person name="Sherrier D.J."/>
            <person name="Shi R."/>
            <person name="Sims S."/>
            <person name="Singer S.R."/>
            <person name="Sinharoy S."/>
            <person name="Sterck L."/>
            <person name="Viollet A."/>
            <person name="Wang B.B."/>
            <person name="Wang K."/>
            <person name="Wang M."/>
            <person name="Wang X."/>
            <person name="Warfsmann J."/>
            <person name="Weissenbach J."/>
            <person name="White D.D."/>
            <person name="White J.D."/>
            <person name="Wiley G.B."/>
            <person name="Wincker P."/>
            <person name="Xing Y."/>
            <person name="Yang L."/>
            <person name="Yao Z."/>
            <person name="Ying F."/>
            <person name="Zhai J."/>
            <person name="Zhou L."/>
            <person name="Zuber A."/>
            <person name="Denarie J."/>
            <person name="Dixon R.A."/>
            <person name="May G.D."/>
            <person name="Schwartz D.C."/>
            <person name="Rogers J."/>
            <person name="Quetier F."/>
            <person name="Town C.D."/>
            <person name="Roe B.A."/>
        </authorList>
    </citation>
    <scope>NUCLEOTIDE SEQUENCE [LARGE SCALE GENOMIC DNA]</scope>
    <source>
        <strain evidence="3">A17</strain>
        <strain evidence="4 5">cv. Jemalong A17</strain>
    </source>
</reference>
<keyword evidence="2" id="KW-0732">Signal</keyword>
<name>G7LD06_MEDTR</name>
<keyword evidence="3" id="KW-0812">Transmembrane</keyword>
<keyword evidence="5" id="KW-1185">Reference proteome</keyword>
<dbReference type="HOGENOM" id="CLU_2625762_0_0_1"/>
<dbReference type="AlphaFoldDB" id="G7LD06"/>
<dbReference type="EMBL" id="CM001224">
    <property type="protein sequence ID" value="AET03837.1"/>
    <property type="molecule type" value="Genomic_DNA"/>
</dbReference>
<protein>
    <submittedName>
        <fullName evidence="3">Transmembrane protein, putative</fullName>
    </submittedName>
</protein>
<evidence type="ECO:0000313" key="5">
    <source>
        <dbReference type="Proteomes" id="UP000002051"/>
    </source>
</evidence>
<evidence type="ECO:0000313" key="4">
    <source>
        <dbReference type="EnsemblPlants" id="AET03837"/>
    </source>
</evidence>
<feature type="compositionally biased region" description="Polar residues" evidence="1">
    <location>
        <begin position="52"/>
        <end position="63"/>
    </location>
</feature>
<dbReference type="EnsemblPlants" id="AET03837">
    <property type="protein sequence ID" value="AET03837"/>
    <property type="gene ID" value="MTR_8g076300"/>
</dbReference>